<gene>
    <name evidence="1" type="ORF">F5876DRAFT_80620</name>
</gene>
<accession>A0ACC1TPF6</accession>
<evidence type="ECO:0000313" key="1">
    <source>
        <dbReference type="EMBL" id="KAJ3806513.1"/>
    </source>
</evidence>
<organism evidence="1 2">
    <name type="scientific">Lentinula aff. lateritia</name>
    <dbReference type="NCBI Taxonomy" id="2804960"/>
    <lineage>
        <taxon>Eukaryota</taxon>
        <taxon>Fungi</taxon>
        <taxon>Dikarya</taxon>
        <taxon>Basidiomycota</taxon>
        <taxon>Agaricomycotina</taxon>
        <taxon>Agaricomycetes</taxon>
        <taxon>Agaricomycetidae</taxon>
        <taxon>Agaricales</taxon>
        <taxon>Marasmiineae</taxon>
        <taxon>Omphalotaceae</taxon>
        <taxon>Lentinula</taxon>
    </lineage>
</organism>
<name>A0ACC1TPF6_9AGAR</name>
<keyword evidence="2" id="KW-1185">Reference proteome</keyword>
<sequence>MTAQASYVDYPRPIIDSPGSGGEFVVCCQHELVPPLVSGKRFSHRYTQSAPSALLPLPSLSSSLTSISSAIVNSSTLTTPTCDTYDEYIASSSVAVNIVSITGSGSTTLEVDQEFDVPTPKASPRASSRIPVPVLLVNRPRRYTAPTESQVATLDHGTSYSDLTLTQRSQNLRKSNPSFIPISSNPVRGAVRSKKLASNSTLPSPSVTVLSNRRRTLSSSRPNPSQPSQPKPTLAISFVSSPDPCPSQSLPAMVSSKTDVDRLYSHRRYSSSTKIGKSLDPAARKCYSVASCSKSLCSPQTGSYRTSSSSSSLVSGSAAETMSGKRMTPGARHTTTHGIHNTIHKSGFNSSQTLLHNPRNSSRAAARMLRSTLARDETNSSLSVSLSEKRRRHSSAAPTLAVGNDGLESSPPTTLKPHEKILRARLERVLLANVQADGASLYGVDDGSRVRASSTESADIGRKRSRSRAGSDTGMLGWFWSKGSTIDDEYEDGGDEAIPLPVPPIACPHIQAFSQTPHFTRFTSPQQPALPSSPSASSQNPSRMRSHTSPVSSNSHNAFQSSSQSPRPRHAFSLETVPSVGEMSVEETEVDADVLPHTAKSDTTRANGHTSRGVIQSQNQVQKTLRMPTPPPTPPPRRPETIGIRSIGLIPSVLGSSASNTRQNRTRQSTEPTHTSQQMPQQSALATAIRPLSRSSTPVTASTLSAEAKSRRKSTPVSSSIQAAKNPERRRSIPASTGAGPDPRCHPQNDISSAGHLDFVQCDHHLVVQKPDARAQHVRQSTMPVNLSSSLPSPSSASYSQTRHRHSTSTSNPLPHTPAAPVPHPSSVFTPSPTSPSPPSSSVPPSPSTTSSFNAHTASMRCRQIDGYVSFAAVAGLEEPHGDDEYADGPDGLAGRSSSDRGWVGRLLGL</sequence>
<protein>
    <submittedName>
        <fullName evidence="1">Uncharacterized protein</fullName>
    </submittedName>
</protein>
<dbReference type="EMBL" id="MU795415">
    <property type="protein sequence ID" value="KAJ3806513.1"/>
    <property type="molecule type" value="Genomic_DNA"/>
</dbReference>
<proteinExistence type="predicted"/>
<dbReference type="Proteomes" id="UP001163835">
    <property type="component" value="Unassembled WGS sequence"/>
</dbReference>
<reference evidence="1" key="1">
    <citation type="submission" date="2022-09" db="EMBL/GenBank/DDBJ databases">
        <title>A Global Phylogenomic Analysis of the Shiitake Genus Lentinula.</title>
        <authorList>
            <consortium name="DOE Joint Genome Institute"/>
            <person name="Sierra-Patev S."/>
            <person name="Min B."/>
            <person name="Naranjo-Ortiz M."/>
            <person name="Looney B."/>
            <person name="Konkel Z."/>
            <person name="Slot J.C."/>
            <person name="Sakamoto Y."/>
            <person name="Steenwyk J.L."/>
            <person name="Rokas A."/>
            <person name="Carro J."/>
            <person name="Camarero S."/>
            <person name="Ferreira P."/>
            <person name="Molpeceres G."/>
            <person name="Ruiz-Duenas F.J."/>
            <person name="Serrano A."/>
            <person name="Henrissat B."/>
            <person name="Drula E."/>
            <person name="Hughes K.W."/>
            <person name="Mata J.L."/>
            <person name="Ishikawa N.K."/>
            <person name="Vargas-Isla R."/>
            <person name="Ushijima S."/>
            <person name="Smith C.A."/>
            <person name="Ahrendt S."/>
            <person name="Andreopoulos W."/>
            <person name="He G."/>
            <person name="Labutti K."/>
            <person name="Lipzen A."/>
            <person name="Ng V."/>
            <person name="Riley R."/>
            <person name="Sandor L."/>
            <person name="Barry K."/>
            <person name="Martinez A.T."/>
            <person name="Xiao Y."/>
            <person name="Gibbons J.G."/>
            <person name="Terashima K."/>
            <person name="Grigoriev I.V."/>
            <person name="Hibbett D.S."/>
        </authorList>
    </citation>
    <scope>NUCLEOTIDE SEQUENCE</scope>
    <source>
        <strain evidence="1">TMI1499</strain>
    </source>
</reference>
<comment type="caution">
    <text evidence="1">The sequence shown here is derived from an EMBL/GenBank/DDBJ whole genome shotgun (WGS) entry which is preliminary data.</text>
</comment>
<evidence type="ECO:0000313" key="2">
    <source>
        <dbReference type="Proteomes" id="UP001163835"/>
    </source>
</evidence>